<name>A0A7Z0HYV2_9RHOB</name>
<dbReference type="InterPro" id="IPR036439">
    <property type="entry name" value="Dockerin_dom_sf"/>
</dbReference>
<dbReference type="PROSITE" id="PS00330">
    <property type="entry name" value="HEMOLYSIN_CALCIUM"/>
    <property type="match status" value="1"/>
</dbReference>
<reference evidence="1 2" key="1">
    <citation type="journal article" date="2000" name="Arch. Microbiol.">
        <title>Rhodobaca bogoriensis gen. nov. and sp. nov., an alkaliphilic purple nonsulfur bacterium from African Rift Valley soda lakes.</title>
        <authorList>
            <person name="Milford A.D."/>
            <person name="Achenbach L.A."/>
            <person name="Jung D.O."/>
            <person name="Madigan M.T."/>
        </authorList>
    </citation>
    <scope>NUCLEOTIDE SEQUENCE [LARGE SCALE GENOMIC DNA]</scope>
    <source>
        <strain evidence="1 2">2376</strain>
    </source>
</reference>
<dbReference type="RefSeq" id="WP_179905248.1">
    <property type="nucleotide sequence ID" value="NZ_JACBXS010000009.1"/>
</dbReference>
<protein>
    <submittedName>
        <fullName evidence="1">Uncharacterized protein</fullName>
    </submittedName>
</protein>
<dbReference type="Gene3D" id="2.150.10.10">
    <property type="entry name" value="Serralysin-like metalloprotease, C-terminal"/>
    <property type="match status" value="1"/>
</dbReference>
<dbReference type="AlphaFoldDB" id="A0A7Z0HYV2"/>
<evidence type="ECO:0000313" key="1">
    <source>
        <dbReference type="EMBL" id="NYS24542.1"/>
    </source>
</evidence>
<dbReference type="Gene3D" id="1.10.1330.10">
    <property type="entry name" value="Dockerin domain"/>
    <property type="match status" value="1"/>
</dbReference>
<sequence>MPFTPIPRTEPIRHDTEEMQTLHPQLITLADGRRLMVFEGRTLEDDAPVYRYYGQHLDADSQPQGAPFVLGDHVMGRAGRFDLAALEDGGFALAWGPRESVLEHFVRSFDADGTPRSAPVTLDALGETWAAGWVNVDALPGGGFAVTWAGQLGGGFGQETRTGIFNQRFDDAGGSPSTPLPVSDLNTLSAFGNFGGRTGTPSAAVLEDGSSIIVWQSFRALVEDSHNALFGRMLDADGRPAGDTFQIADFADRTVSTAKGHEVLPLPDGGFAVLWNDPVGFETTTPGGDPTVIGGWAVTVQRYDAEGQPLGGPRALSQPTEPYAREASALVLPDGDIALVWDTAREGSPVARGDVASWFQRLDSDFNPLAPPVRIEAGEPIGARAVGGTLTLETDADGAVTLAWHSLTGPGQFGVFTQTLLPQIFGTDGDDMLSARDVGTMVFGLDGDDLLVSGPGDDWLDGGVGMDTAVFSGALADYALRMGTDGVVTATDLRPREAAEDHNGTDRLVNIELAEFADETAPLADILLRDIAVSVQGVDGSTLAGVSLNFTDAAGATFAVPPAGFSLLARDAGVLEAARDHDPATDGRPTAMDALEVLRLAVGLEPSFGPAQALNFIAADMNGDGAITALDALEVLRAAVGLASDNAPRWVFVDAATDWEALEITRSNVQFDTGITVAAGDSDLDLGLTGILLGNMAEVT</sequence>
<dbReference type="GO" id="GO:0000272">
    <property type="term" value="P:polysaccharide catabolic process"/>
    <property type="evidence" value="ECO:0007669"/>
    <property type="project" value="InterPro"/>
</dbReference>
<accession>A0A7Z0HYV2</accession>
<comment type="caution">
    <text evidence="1">The sequence shown here is derived from an EMBL/GenBank/DDBJ whole genome shotgun (WGS) entry which is preliminary data.</text>
</comment>
<dbReference type="InterPro" id="IPR011049">
    <property type="entry name" value="Serralysin-like_metalloprot_C"/>
</dbReference>
<organism evidence="1 2">
    <name type="scientific">Rhabdonatronobacter sediminivivens</name>
    <dbReference type="NCBI Taxonomy" id="2743469"/>
    <lineage>
        <taxon>Bacteria</taxon>
        <taxon>Pseudomonadati</taxon>
        <taxon>Pseudomonadota</taxon>
        <taxon>Alphaproteobacteria</taxon>
        <taxon>Rhodobacterales</taxon>
        <taxon>Paracoccaceae</taxon>
        <taxon>Rhabdonatronobacter</taxon>
    </lineage>
</organism>
<proteinExistence type="predicted"/>
<dbReference type="Proteomes" id="UP000529417">
    <property type="component" value="Unassembled WGS sequence"/>
</dbReference>
<dbReference type="InterPro" id="IPR002105">
    <property type="entry name" value="Dockerin_1_rpt"/>
</dbReference>
<dbReference type="Pfam" id="PF00404">
    <property type="entry name" value="Dockerin_1"/>
    <property type="match status" value="1"/>
</dbReference>
<gene>
    <name evidence="1" type="ORF">HUK65_06010</name>
</gene>
<keyword evidence="2" id="KW-1185">Reference proteome</keyword>
<dbReference type="SUPFAM" id="SSF51120">
    <property type="entry name" value="beta-Roll"/>
    <property type="match status" value="1"/>
</dbReference>
<dbReference type="GO" id="GO:0004553">
    <property type="term" value="F:hydrolase activity, hydrolyzing O-glycosyl compounds"/>
    <property type="evidence" value="ECO:0007669"/>
    <property type="project" value="InterPro"/>
</dbReference>
<evidence type="ECO:0000313" key="2">
    <source>
        <dbReference type="Proteomes" id="UP000529417"/>
    </source>
</evidence>
<dbReference type="InterPro" id="IPR018511">
    <property type="entry name" value="Hemolysin-typ_Ca-bd_CS"/>
</dbReference>
<dbReference type="SUPFAM" id="SSF63446">
    <property type="entry name" value="Type I dockerin domain"/>
    <property type="match status" value="1"/>
</dbReference>
<dbReference type="EMBL" id="JACBXS010000009">
    <property type="protein sequence ID" value="NYS24542.1"/>
    <property type="molecule type" value="Genomic_DNA"/>
</dbReference>